<dbReference type="PROSITE" id="PS51257">
    <property type="entry name" value="PROKAR_LIPOPROTEIN"/>
    <property type="match status" value="1"/>
</dbReference>
<sequence length="268" mass="30557">MRFNNSVRFVALFVLLVLSMSATGCEYGSKVWRDAQDSVNPNPTIDLKSAGLKNVNDNELALLFTPVDEKILSLTSFLSNIDSHPDEDWFKLLFLRFPWITGVFTVDDEANVLVKLPQESIKPFKPGPLVEYEGDWSEIKMKSFINYSEFGPEMYLCKPFFKDAEFKGLVVVHFDPRVLLNFCPFPQKLVIMQPDGGGIWSGDQTLEKEPFLKIDWDALLDKEVHGVTKIGKDKYVWLSRYVSDTQIVYATKIVTKDDADEGEAFSIF</sequence>
<dbReference type="Proteomes" id="UP000192906">
    <property type="component" value="Unassembled WGS sequence"/>
</dbReference>
<dbReference type="STRING" id="1519643.SAMN06295933_0844"/>
<dbReference type="OrthoDB" id="5449205at2"/>
<proteinExistence type="predicted"/>
<protein>
    <recommendedName>
        <fullName evidence="4">Lipoprotein</fullName>
    </recommendedName>
</protein>
<dbReference type="EMBL" id="FWZU01000001">
    <property type="protein sequence ID" value="SME95897.1"/>
    <property type="molecule type" value="Genomic_DNA"/>
</dbReference>
<evidence type="ECO:0000256" key="1">
    <source>
        <dbReference type="SAM" id="SignalP"/>
    </source>
</evidence>
<gene>
    <name evidence="2" type="ORF">SAMN06295933_0844</name>
</gene>
<evidence type="ECO:0000313" key="2">
    <source>
        <dbReference type="EMBL" id="SME95897.1"/>
    </source>
</evidence>
<reference evidence="3" key="1">
    <citation type="submission" date="2017-04" db="EMBL/GenBank/DDBJ databases">
        <authorList>
            <person name="Varghese N."/>
            <person name="Submissions S."/>
        </authorList>
    </citation>
    <scope>NUCLEOTIDE SEQUENCE [LARGE SCALE GENOMIC DNA]</scope>
    <source>
        <strain evidence="3">K3S</strain>
    </source>
</reference>
<dbReference type="RefSeq" id="WP_085098729.1">
    <property type="nucleotide sequence ID" value="NZ_FWZU01000001.1"/>
</dbReference>
<feature type="signal peptide" evidence="1">
    <location>
        <begin position="1"/>
        <end position="24"/>
    </location>
</feature>
<organism evidence="2 3">
    <name type="scientific">Desulfovibrio gilichinskyi</name>
    <dbReference type="NCBI Taxonomy" id="1519643"/>
    <lineage>
        <taxon>Bacteria</taxon>
        <taxon>Pseudomonadati</taxon>
        <taxon>Thermodesulfobacteriota</taxon>
        <taxon>Desulfovibrionia</taxon>
        <taxon>Desulfovibrionales</taxon>
        <taxon>Desulfovibrionaceae</taxon>
        <taxon>Desulfovibrio</taxon>
    </lineage>
</organism>
<evidence type="ECO:0008006" key="4">
    <source>
        <dbReference type="Google" id="ProtNLM"/>
    </source>
</evidence>
<dbReference type="AlphaFoldDB" id="A0A1X7CFY4"/>
<feature type="chain" id="PRO_5012914206" description="Lipoprotein" evidence="1">
    <location>
        <begin position="25"/>
        <end position="268"/>
    </location>
</feature>
<keyword evidence="1" id="KW-0732">Signal</keyword>
<keyword evidence="3" id="KW-1185">Reference proteome</keyword>
<name>A0A1X7CFY4_9BACT</name>
<accession>A0A1X7CFY4</accession>
<evidence type="ECO:0000313" key="3">
    <source>
        <dbReference type="Proteomes" id="UP000192906"/>
    </source>
</evidence>